<gene>
    <name evidence="1" type="ORF">EV643_10777</name>
</gene>
<sequence>MSDSDISTVRRLIAALHAVEDELRDARRTADFEALTTLVRRKQTLLRQIRRRRLLRDRVA</sequence>
<organism evidence="1 2">
    <name type="scientific">Kribbella caucasensis</name>
    <dbReference type="NCBI Taxonomy" id="2512215"/>
    <lineage>
        <taxon>Bacteria</taxon>
        <taxon>Bacillati</taxon>
        <taxon>Actinomycetota</taxon>
        <taxon>Actinomycetes</taxon>
        <taxon>Propionibacteriales</taxon>
        <taxon>Kribbellaceae</taxon>
        <taxon>Kribbella</taxon>
    </lineage>
</organism>
<dbReference type="OrthoDB" id="9988236at2"/>
<dbReference type="Proteomes" id="UP000295388">
    <property type="component" value="Unassembled WGS sequence"/>
</dbReference>
<evidence type="ECO:0000313" key="2">
    <source>
        <dbReference type="Proteomes" id="UP000295388"/>
    </source>
</evidence>
<evidence type="ECO:0000313" key="1">
    <source>
        <dbReference type="EMBL" id="TDO48448.1"/>
    </source>
</evidence>
<protein>
    <submittedName>
        <fullName evidence="1">Uncharacterized protein</fullName>
    </submittedName>
</protein>
<proteinExistence type="predicted"/>
<dbReference type="AlphaFoldDB" id="A0A4R6KDG5"/>
<dbReference type="EMBL" id="SNWQ01000007">
    <property type="protein sequence ID" value="TDO48448.1"/>
    <property type="molecule type" value="Genomic_DNA"/>
</dbReference>
<comment type="caution">
    <text evidence="1">The sequence shown here is derived from an EMBL/GenBank/DDBJ whole genome shotgun (WGS) entry which is preliminary data.</text>
</comment>
<accession>A0A4R6KDG5</accession>
<name>A0A4R6KDG5_9ACTN</name>
<reference evidence="1 2" key="1">
    <citation type="submission" date="2019-03" db="EMBL/GenBank/DDBJ databases">
        <title>Genomic Encyclopedia of Type Strains, Phase III (KMG-III): the genomes of soil and plant-associated and newly described type strains.</title>
        <authorList>
            <person name="Whitman W."/>
        </authorList>
    </citation>
    <scope>NUCLEOTIDE SEQUENCE [LARGE SCALE GENOMIC DNA]</scope>
    <source>
        <strain evidence="1 2">VKM Ac-2527</strain>
    </source>
</reference>
<keyword evidence="2" id="KW-1185">Reference proteome</keyword>
<dbReference type="RefSeq" id="WP_133800878.1">
    <property type="nucleotide sequence ID" value="NZ_SNWQ01000007.1"/>
</dbReference>